<protein>
    <recommendedName>
        <fullName evidence="6">Transport permease protein</fullName>
    </recommendedName>
</protein>
<dbReference type="Proteomes" id="UP000199671">
    <property type="component" value="Unassembled WGS sequence"/>
</dbReference>
<evidence type="ECO:0000256" key="3">
    <source>
        <dbReference type="ARBA" id="ARBA00022989"/>
    </source>
</evidence>
<feature type="transmembrane region" description="Helical" evidence="6">
    <location>
        <begin position="105"/>
        <end position="129"/>
    </location>
</feature>
<comment type="subcellular location">
    <subcellularLocation>
        <location evidence="6">Cell membrane</location>
        <topology evidence="6">Multi-pass membrane protein</topology>
    </subcellularLocation>
    <subcellularLocation>
        <location evidence="1">Membrane</location>
        <topology evidence="1">Multi-pass membrane protein</topology>
    </subcellularLocation>
</comment>
<feature type="transmembrane region" description="Helical" evidence="6">
    <location>
        <begin position="219"/>
        <end position="244"/>
    </location>
</feature>
<feature type="domain" description="ABC transmembrane type-2" evidence="7">
    <location>
        <begin position="20"/>
        <end position="247"/>
    </location>
</feature>
<dbReference type="InterPro" id="IPR013525">
    <property type="entry name" value="ABC2_TM"/>
</dbReference>
<dbReference type="InterPro" id="IPR047817">
    <property type="entry name" value="ABC2_TM_bact-type"/>
</dbReference>
<organism evidence="8 9">
    <name type="scientific">Actinomyces ruminicola</name>
    <dbReference type="NCBI Taxonomy" id="332524"/>
    <lineage>
        <taxon>Bacteria</taxon>
        <taxon>Bacillati</taxon>
        <taxon>Actinomycetota</taxon>
        <taxon>Actinomycetes</taxon>
        <taxon>Actinomycetales</taxon>
        <taxon>Actinomycetaceae</taxon>
        <taxon>Actinomyces</taxon>
    </lineage>
</organism>
<evidence type="ECO:0000256" key="5">
    <source>
        <dbReference type="ARBA" id="ARBA00023251"/>
    </source>
</evidence>
<dbReference type="OrthoDB" id="9778589at2"/>
<keyword evidence="5" id="KW-0046">Antibiotic resistance</keyword>
<keyword evidence="6" id="KW-1003">Cell membrane</keyword>
<dbReference type="GO" id="GO:0140359">
    <property type="term" value="F:ABC-type transporter activity"/>
    <property type="evidence" value="ECO:0007669"/>
    <property type="project" value="InterPro"/>
</dbReference>
<dbReference type="Pfam" id="PF01061">
    <property type="entry name" value="ABC2_membrane"/>
    <property type="match status" value="1"/>
</dbReference>
<proteinExistence type="inferred from homology"/>
<evidence type="ECO:0000313" key="9">
    <source>
        <dbReference type="Proteomes" id="UP000199671"/>
    </source>
</evidence>
<gene>
    <name evidence="8" type="ORF">SAMN04487766_110105</name>
</gene>
<feature type="transmembrane region" description="Helical" evidence="6">
    <location>
        <begin position="20"/>
        <end position="41"/>
    </location>
</feature>
<dbReference type="PROSITE" id="PS51012">
    <property type="entry name" value="ABC_TM2"/>
    <property type="match status" value="1"/>
</dbReference>
<dbReference type="PIRSF" id="PIRSF006648">
    <property type="entry name" value="DrrB"/>
    <property type="match status" value="1"/>
</dbReference>
<sequence length="248" mass="25925">MRAYKTLTVMLIRSSLREPIGLFFSVVFAPLLVAILGAVFGNDPMPQFGNRGFVDAILPSCAAMVMGMTGFMLLPISQLQARESGALGRLRATPLSPRTYVAADLTVNAVITLVGVILALLVGSLGFGATMSGSAVGVLGAVLLGLVAFLTLGYALAAIYPGSKAANGIGNGLFLTSILTSGAFIPTADVPASLERIQKASPFYYLSELLRGQWTGQPWSQYTTAVAVLMVMTVVCAALGARLFKWGV</sequence>
<feature type="transmembrane region" description="Helical" evidence="6">
    <location>
        <begin position="135"/>
        <end position="157"/>
    </location>
</feature>
<keyword evidence="3 6" id="KW-1133">Transmembrane helix</keyword>
<feature type="transmembrane region" description="Helical" evidence="6">
    <location>
        <begin position="169"/>
        <end position="188"/>
    </location>
</feature>
<keyword evidence="4 6" id="KW-0472">Membrane</keyword>
<evidence type="ECO:0000256" key="2">
    <source>
        <dbReference type="ARBA" id="ARBA00022692"/>
    </source>
</evidence>
<name>A0A1G9XWL3_9ACTO</name>
<dbReference type="InterPro" id="IPR052902">
    <property type="entry name" value="ABC-2_transporter"/>
</dbReference>
<dbReference type="PANTHER" id="PTHR43027:SF2">
    <property type="entry name" value="TRANSPORT PERMEASE PROTEIN"/>
    <property type="match status" value="1"/>
</dbReference>
<dbReference type="AlphaFoldDB" id="A0A1G9XWL3"/>
<dbReference type="GO" id="GO:0043190">
    <property type="term" value="C:ATP-binding cassette (ABC) transporter complex"/>
    <property type="evidence" value="ECO:0007669"/>
    <property type="project" value="InterPro"/>
</dbReference>
<dbReference type="InterPro" id="IPR000412">
    <property type="entry name" value="ABC_2_transport"/>
</dbReference>
<evidence type="ECO:0000256" key="6">
    <source>
        <dbReference type="RuleBase" id="RU361157"/>
    </source>
</evidence>
<dbReference type="RefSeq" id="WP_092611379.1">
    <property type="nucleotide sequence ID" value="NZ_FNHU01000010.1"/>
</dbReference>
<dbReference type="PANTHER" id="PTHR43027">
    <property type="entry name" value="DOXORUBICIN RESISTANCE ABC TRANSPORTER PERMEASE PROTEIN DRRC-RELATED"/>
    <property type="match status" value="1"/>
</dbReference>
<reference evidence="8 9" key="1">
    <citation type="submission" date="2016-10" db="EMBL/GenBank/DDBJ databases">
        <authorList>
            <person name="de Groot N.N."/>
        </authorList>
    </citation>
    <scope>NUCLEOTIDE SEQUENCE [LARGE SCALE GENOMIC DNA]</scope>
    <source>
        <strain evidence="8 9">KPR-7B</strain>
    </source>
</reference>
<keyword evidence="6" id="KW-0813">Transport</keyword>
<keyword evidence="2 6" id="KW-0812">Transmembrane</keyword>
<evidence type="ECO:0000313" key="8">
    <source>
        <dbReference type="EMBL" id="SDN00836.1"/>
    </source>
</evidence>
<evidence type="ECO:0000259" key="7">
    <source>
        <dbReference type="PROSITE" id="PS51012"/>
    </source>
</evidence>
<dbReference type="EMBL" id="FNHU01000010">
    <property type="protein sequence ID" value="SDN00836.1"/>
    <property type="molecule type" value="Genomic_DNA"/>
</dbReference>
<feature type="transmembrane region" description="Helical" evidence="6">
    <location>
        <begin position="53"/>
        <end position="74"/>
    </location>
</feature>
<accession>A0A1G9XWL3</accession>
<comment type="similarity">
    <text evidence="6">Belongs to the ABC-2 integral membrane protein family.</text>
</comment>
<evidence type="ECO:0000256" key="4">
    <source>
        <dbReference type="ARBA" id="ARBA00023136"/>
    </source>
</evidence>
<evidence type="ECO:0000256" key="1">
    <source>
        <dbReference type="ARBA" id="ARBA00004141"/>
    </source>
</evidence>
<dbReference type="GO" id="GO:0046677">
    <property type="term" value="P:response to antibiotic"/>
    <property type="evidence" value="ECO:0007669"/>
    <property type="project" value="UniProtKB-KW"/>
</dbReference>